<sequence>MSSLLNWMKTLGTIPLALCVLFVVFLPSILFAVFIVWIFDLLFLDLTWMSWPTFWWVLGTWAVTMIIALANNADKIMFGTPK</sequence>
<gene>
    <name evidence="2" type="ORF">CWI78_06450</name>
</gene>
<proteinExistence type="predicted"/>
<accession>A0A432Z036</accession>
<keyword evidence="3" id="KW-1185">Reference proteome</keyword>
<reference evidence="3" key="1">
    <citation type="journal article" date="2018" name="Front. Microbiol.">
        <title>Genome-Based Analysis Reveals the Taxonomy and Diversity of the Family Idiomarinaceae.</title>
        <authorList>
            <person name="Liu Y."/>
            <person name="Lai Q."/>
            <person name="Shao Z."/>
        </authorList>
    </citation>
    <scope>NUCLEOTIDE SEQUENCE [LARGE SCALE GENOMIC DNA]</scope>
    <source>
        <strain evidence="3">R22</strain>
    </source>
</reference>
<evidence type="ECO:0000313" key="3">
    <source>
        <dbReference type="Proteomes" id="UP000288058"/>
    </source>
</evidence>
<feature type="transmembrane region" description="Helical" evidence="1">
    <location>
        <begin position="12"/>
        <end position="39"/>
    </location>
</feature>
<dbReference type="RefSeq" id="WP_126781391.1">
    <property type="nucleotide sequence ID" value="NZ_PIQC01000004.1"/>
</dbReference>
<keyword evidence="1" id="KW-0472">Membrane</keyword>
<protein>
    <submittedName>
        <fullName evidence="2">Uncharacterized protein</fullName>
    </submittedName>
</protein>
<name>A0A432Z036_9GAMM</name>
<evidence type="ECO:0000313" key="2">
    <source>
        <dbReference type="EMBL" id="RUO69558.1"/>
    </source>
</evidence>
<dbReference type="AlphaFoldDB" id="A0A432Z036"/>
<organism evidence="2 3">
    <name type="scientific">Idiomarina ramblicola</name>
    <dbReference type="NCBI Taxonomy" id="263724"/>
    <lineage>
        <taxon>Bacteria</taxon>
        <taxon>Pseudomonadati</taxon>
        <taxon>Pseudomonadota</taxon>
        <taxon>Gammaproteobacteria</taxon>
        <taxon>Alteromonadales</taxon>
        <taxon>Idiomarinaceae</taxon>
        <taxon>Idiomarina</taxon>
    </lineage>
</organism>
<dbReference type="Proteomes" id="UP000288058">
    <property type="component" value="Unassembled WGS sequence"/>
</dbReference>
<dbReference type="EMBL" id="PIQC01000004">
    <property type="protein sequence ID" value="RUO69558.1"/>
    <property type="molecule type" value="Genomic_DNA"/>
</dbReference>
<feature type="transmembrane region" description="Helical" evidence="1">
    <location>
        <begin position="54"/>
        <end position="73"/>
    </location>
</feature>
<keyword evidence="1" id="KW-1133">Transmembrane helix</keyword>
<comment type="caution">
    <text evidence="2">The sequence shown here is derived from an EMBL/GenBank/DDBJ whole genome shotgun (WGS) entry which is preliminary data.</text>
</comment>
<evidence type="ECO:0000256" key="1">
    <source>
        <dbReference type="SAM" id="Phobius"/>
    </source>
</evidence>
<keyword evidence="1" id="KW-0812">Transmembrane</keyword>
<dbReference type="OrthoDB" id="6239520at2"/>